<accession>A0AAW2QGG6</accession>
<dbReference type="Pfam" id="PF03105">
    <property type="entry name" value="SPX"/>
    <property type="match status" value="1"/>
</dbReference>
<evidence type="ECO:0000259" key="1">
    <source>
        <dbReference type="PROSITE" id="PS51382"/>
    </source>
</evidence>
<reference evidence="2" key="1">
    <citation type="submission" date="2020-06" db="EMBL/GenBank/DDBJ databases">
        <authorList>
            <person name="Li T."/>
            <person name="Hu X."/>
            <person name="Zhang T."/>
            <person name="Song X."/>
            <person name="Zhang H."/>
            <person name="Dai N."/>
            <person name="Sheng W."/>
            <person name="Hou X."/>
            <person name="Wei L."/>
        </authorList>
    </citation>
    <scope>NUCLEOTIDE SEQUENCE</scope>
    <source>
        <strain evidence="2">G02</strain>
        <tissue evidence="2">Leaf</tissue>
    </source>
</reference>
<reference evidence="2" key="2">
    <citation type="journal article" date="2024" name="Plant">
        <title>Genomic evolution and insights into agronomic trait innovations of Sesamum species.</title>
        <authorList>
            <person name="Miao H."/>
            <person name="Wang L."/>
            <person name="Qu L."/>
            <person name="Liu H."/>
            <person name="Sun Y."/>
            <person name="Le M."/>
            <person name="Wang Q."/>
            <person name="Wei S."/>
            <person name="Zheng Y."/>
            <person name="Lin W."/>
            <person name="Duan Y."/>
            <person name="Cao H."/>
            <person name="Xiong S."/>
            <person name="Wang X."/>
            <person name="Wei L."/>
            <person name="Li C."/>
            <person name="Ma Q."/>
            <person name="Ju M."/>
            <person name="Zhao R."/>
            <person name="Li G."/>
            <person name="Mu C."/>
            <person name="Tian Q."/>
            <person name="Mei H."/>
            <person name="Zhang T."/>
            <person name="Gao T."/>
            <person name="Zhang H."/>
        </authorList>
    </citation>
    <scope>NUCLEOTIDE SEQUENCE</scope>
    <source>
        <strain evidence="2">G02</strain>
    </source>
</reference>
<comment type="caution">
    <text evidence="2">The sequence shown here is derived from an EMBL/GenBank/DDBJ whole genome shotgun (WGS) entry which is preliminary data.</text>
</comment>
<feature type="domain" description="SPX" evidence="1">
    <location>
        <begin position="2"/>
        <end position="92"/>
    </location>
</feature>
<dbReference type="PANTHER" id="PTHR48477:SF1">
    <property type="entry name" value="PHOSPHATE TRANSPORTER PHO1"/>
    <property type="match status" value="1"/>
</dbReference>
<gene>
    <name evidence="2" type="ORF">Sradi_3579000</name>
</gene>
<dbReference type="EMBL" id="JACGWJ010000015">
    <property type="protein sequence ID" value="KAL0366889.1"/>
    <property type="molecule type" value="Genomic_DNA"/>
</dbReference>
<dbReference type="InterPro" id="IPR004331">
    <property type="entry name" value="SPX_dom"/>
</dbReference>
<dbReference type="PROSITE" id="PS51382">
    <property type="entry name" value="SPX"/>
    <property type="match status" value="1"/>
</dbReference>
<dbReference type="InterPro" id="IPR052486">
    <property type="entry name" value="PHO1"/>
</dbReference>
<dbReference type="GO" id="GO:0016036">
    <property type="term" value="P:cellular response to phosphate starvation"/>
    <property type="evidence" value="ECO:0007669"/>
    <property type="project" value="InterPro"/>
</dbReference>
<sequence length="92" mass="10873">MVKFSKELEAQLIPEWKDAFVNYWQLKKHVKKIKLARKPKHVPGSNCDFGRSVFDPVRFLVGRILEERRTPEINPISFSLDLIRLKCNIFSM</sequence>
<evidence type="ECO:0000313" key="2">
    <source>
        <dbReference type="EMBL" id="KAL0366889.1"/>
    </source>
</evidence>
<name>A0AAW2QGG6_SESRA</name>
<proteinExistence type="predicted"/>
<dbReference type="AlphaFoldDB" id="A0AAW2QGG6"/>
<organism evidence="2">
    <name type="scientific">Sesamum radiatum</name>
    <name type="common">Black benniseed</name>
    <dbReference type="NCBI Taxonomy" id="300843"/>
    <lineage>
        <taxon>Eukaryota</taxon>
        <taxon>Viridiplantae</taxon>
        <taxon>Streptophyta</taxon>
        <taxon>Embryophyta</taxon>
        <taxon>Tracheophyta</taxon>
        <taxon>Spermatophyta</taxon>
        <taxon>Magnoliopsida</taxon>
        <taxon>eudicotyledons</taxon>
        <taxon>Gunneridae</taxon>
        <taxon>Pentapetalae</taxon>
        <taxon>asterids</taxon>
        <taxon>lamiids</taxon>
        <taxon>Lamiales</taxon>
        <taxon>Pedaliaceae</taxon>
        <taxon>Sesamum</taxon>
    </lineage>
</organism>
<dbReference type="PANTHER" id="PTHR48477">
    <property type="entry name" value="PHOSPHATE TRANSPORTER PHO1"/>
    <property type="match status" value="1"/>
</dbReference>
<protein>
    <submittedName>
        <fullName evidence="2">Phosphate transporter</fullName>
    </submittedName>
</protein>